<dbReference type="CDD" id="cd22191">
    <property type="entry name" value="DPBB_RlpA_EXP_N-like"/>
    <property type="match status" value="1"/>
</dbReference>
<keyword evidence="1" id="KW-0732">Signal</keyword>
<sequence>MLVLSLLQVVPAVLAVQSRHPKRADAHTGDKEFSFYDVGLGACGGTNIDTDFVVAINVEITITYNGKTANAKVVDQVSDSGYIWL</sequence>
<evidence type="ECO:0000313" key="2">
    <source>
        <dbReference type="EMBL" id="KAJ7038167.1"/>
    </source>
</evidence>
<dbReference type="Proteomes" id="UP001218188">
    <property type="component" value="Unassembled WGS sequence"/>
</dbReference>
<dbReference type="InterPro" id="IPR036908">
    <property type="entry name" value="RlpA-like_sf"/>
</dbReference>
<dbReference type="AlphaFoldDB" id="A0AAD6X689"/>
<keyword evidence="3" id="KW-1185">Reference proteome</keyword>
<feature type="chain" id="PRO_5042244074" evidence="1">
    <location>
        <begin position="16"/>
        <end position="85"/>
    </location>
</feature>
<feature type="signal peptide" evidence="1">
    <location>
        <begin position="1"/>
        <end position="15"/>
    </location>
</feature>
<evidence type="ECO:0000313" key="3">
    <source>
        <dbReference type="Proteomes" id="UP001218188"/>
    </source>
</evidence>
<protein>
    <submittedName>
        <fullName evidence="2">Uncharacterized protein</fullName>
    </submittedName>
</protein>
<dbReference type="SUPFAM" id="SSF50685">
    <property type="entry name" value="Barwin-like endoglucanases"/>
    <property type="match status" value="1"/>
</dbReference>
<gene>
    <name evidence="2" type="ORF">C8F04DRAFT_1089769</name>
</gene>
<reference evidence="2" key="1">
    <citation type="submission" date="2023-03" db="EMBL/GenBank/DDBJ databases">
        <title>Massive genome expansion in bonnet fungi (Mycena s.s.) driven by repeated elements and novel gene families across ecological guilds.</title>
        <authorList>
            <consortium name="Lawrence Berkeley National Laboratory"/>
            <person name="Harder C.B."/>
            <person name="Miyauchi S."/>
            <person name="Viragh M."/>
            <person name="Kuo A."/>
            <person name="Thoen E."/>
            <person name="Andreopoulos B."/>
            <person name="Lu D."/>
            <person name="Skrede I."/>
            <person name="Drula E."/>
            <person name="Henrissat B."/>
            <person name="Morin E."/>
            <person name="Kohler A."/>
            <person name="Barry K."/>
            <person name="LaButti K."/>
            <person name="Morin E."/>
            <person name="Salamov A."/>
            <person name="Lipzen A."/>
            <person name="Mereny Z."/>
            <person name="Hegedus B."/>
            <person name="Baldrian P."/>
            <person name="Stursova M."/>
            <person name="Weitz H."/>
            <person name="Taylor A."/>
            <person name="Grigoriev I.V."/>
            <person name="Nagy L.G."/>
            <person name="Martin F."/>
            <person name="Kauserud H."/>
        </authorList>
    </citation>
    <scope>NUCLEOTIDE SEQUENCE</scope>
    <source>
        <strain evidence="2">CBHHK200</strain>
    </source>
</reference>
<name>A0AAD6X689_9AGAR</name>
<accession>A0AAD6X689</accession>
<dbReference type="EMBL" id="JARJCM010000033">
    <property type="protein sequence ID" value="KAJ7038167.1"/>
    <property type="molecule type" value="Genomic_DNA"/>
</dbReference>
<evidence type="ECO:0000256" key="1">
    <source>
        <dbReference type="SAM" id="SignalP"/>
    </source>
</evidence>
<proteinExistence type="predicted"/>
<comment type="caution">
    <text evidence="2">The sequence shown here is derived from an EMBL/GenBank/DDBJ whole genome shotgun (WGS) entry which is preliminary data.</text>
</comment>
<feature type="non-terminal residue" evidence="2">
    <location>
        <position position="85"/>
    </location>
</feature>
<organism evidence="2 3">
    <name type="scientific">Mycena alexandri</name>
    <dbReference type="NCBI Taxonomy" id="1745969"/>
    <lineage>
        <taxon>Eukaryota</taxon>
        <taxon>Fungi</taxon>
        <taxon>Dikarya</taxon>
        <taxon>Basidiomycota</taxon>
        <taxon>Agaricomycotina</taxon>
        <taxon>Agaricomycetes</taxon>
        <taxon>Agaricomycetidae</taxon>
        <taxon>Agaricales</taxon>
        <taxon>Marasmiineae</taxon>
        <taxon>Mycenaceae</taxon>
        <taxon>Mycena</taxon>
    </lineage>
</organism>